<feature type="non-terminal residue" evidence="1">
    <location>
        <position position="1"/>
    </location>
</feature>
<dbReference type="Proteomes" id="UP001469553">
    <property type="component" value="Unassembled WGS sequence"/>
</dbReference>
<proteinExistence type="predicted"/>
<name>A0ABV0YPV4_9TELE</name>
<gene>
    <name evidence="1" type="ORF">AMECASPLE_017494</name>
</gene>
<comment type="caution">
    <text evidence="1">The sequence shown here is derived from an EMBL/GenBank/DDBJ whole genome shotgun (WGS) entry which is preliminary data.</text>
</comment>
<protein>
    <submittedName>
        <fullName evidence="1">Uncharacterized protein</fullName>
    </submittedName>
</protein>
<accession>A0ABV0YPV4</accession>
<evidence type="ECO:0000313" key="1">
    <source>
        <dbReference type="EMBL" id="MEQ2295729.1"/>
    </source>
</evidence>
<reference evidence="1 2" key="1">
    <citation type="submission" date="2021-06" db="EMBL/GenBank/DDBJ databases">
        <authorList>
            <person name="Palmer J.M."/>
        </authorList>
    </citation>
    <scope>NUCLEOTIDE SEQUENCE [LARGE SCALE GENOMIC DNA]</scope>
    <source>
        <strain evidence="1 2">AS_MEX2019</strain>
        <tissue evidence="1">Muscle</tissue>
    </source>
</reference>
<evidence type="ECO:0000313" key="2">
    <source>
        <dbReference type="Proteomes" id="UP001469553"/>
    </source>
</evidence>
<dbReference type="EMBL" id="JAHRIP010038935">
    <property type="protein sequence ID" value="MEQ2295729.1"/>
    <property type="molecule type" value="Genomic_DNA"/>
</dbReference>
<organism evidence="1 2">
    <name type="scientific">Ameca splendens</name>
    <dbReference type="NCBI Taxonomy" id="208324"/>
    <lineage>
        <taxon>Eukaryota</taxon>
        <taxon>Metazoa</taxon>
        <taxon>Chordata</taxon>
        <taxon>Craniata</taxon>
        <taxon>Vertebrata</taxon>
        <taxon>Euteleostomi</taxon>
        <taxon>Actinopterygii</taxon>
        <taxon>Neopterygii</taxon>
        <taxon>Teleostei</taxon>
        <taxon>Neoteleostei</taxon>
        <taxon>Acanthomorphata</taxon>
        <taxon>Ovalentaria</taxon>
        <taxon>Atherinomorphae</taxon>
        <taxon>Cyprinodontiformes</taxon>
        <taxon>Goodeidae</taxon>
        <taxon>Ameca</taxon>
    </lineage>
</organism>
<sequence>ADHQEQGPPLQLTFIYVFFISAQVRVGPAQDLARTIGSGCGGKRANWIGVVRPTLRGGAAPPLHSARRVRNERLPVTSSLFGSYIVWKAAARCWLLHAELHSELTLSCSRRFRSTILFPLRRL</sequence>
<keyword evidence="2" id="KW-1185">Reference proteome</keyword>